<dbReference type="InterPro" id="IPR019180">
    <property type="entry name" value="Oxidoreductase-like_N"/>
</dbReference>
<dbReference type="Pfam" id="PF09791">
    <property type="entry name" value="Oxidored-like"/>
    <property type="match status" value="1"/>
</dbReference>
<evidence type="ECO:0000256" key="1">
    <source>
        <dbReference type="SAM" id="MobiDB-lite"/>
    </source>
</evidence>
<feature type="region of interest" description="Disordered" evidence="1">
    <location>
        <begin position="1"/>
        <end position="21"/>
    </location>
</feature>
<evidence type="ECO:0000259" key="2">
    <source>
        <dbReference type="Pfam" id="PF09791"/>
    </source>
</evidence>
<proteinExistence type="predicted"/>
<dbReference type="PANTHER" id="PTHR21193:SF3">
    <property type="entry name" value="OXIDOREDUCTASE-LIKE DOMAIN-CONTAINING PROTEIN 1"/>
    <property type="match status" value="1"/>
</dbReference>
<dbReference type="RefSeq" id="WP_230369331.1">
    <property type="nucleotide sequence ID" value="NZ_WLYX01000001.1"/>
</dbReference>
<name>A0A844GCW9_9NEIS</name>
<gene>
    <name evidence="3" type="ORF">GKE73_04225</name>
</gene>
<sequence length="59" mass="6488">MSDDFDPMPEAPQPPADDECCGSGCEPCVWDRYTAELAEYRVKLAARQLRQAAQAPTGE</sequence>
<feature type="domain" description="Oxidoreductase-like" evidence="2">
    <location>
        <begin position="8"/>
        <end position="45"/>
    </location>
</feature>
<accession>A0A844GCW9</accession>
<reference evidence="3 4" key="1">
    <citation type="submission" date="2019-11" db="EMBL/GenBank/DDBJ databases">
        <title>Draft genome sequence of Paludibacterium sp. dN18-1.</title>
        <authorList>
            <person name="Im W.-T."/>
        </authorList>
    </citation>
    <scope>NUCLEOTIDE SEQUENCE [LARGE SCALE GENOMIC DNA]</scope>
    <source>
        <strain evidence="4">dN 18-1</strain>
    </source>
</reference>
<evidence type="ECO:0000313" key="3">
    <source>
        <dbReference type="EMBL" id="MTD32767.1"/>
    </source>
</evidence>
<dbReference type="PANTHER" id="PTHR21193">
    <property type="entry name" value="OXIDOREDUCTASE-LIKE DOMAIN-CONTAINING PROTEIN 1"/>
    <property type="match status" value="1"/>
</dbReference>
<dbReference type="EMBL" id="WLYX01000001">
    <property type="protein sequence ID" value="MTD32767.1"/>
    <property type="molecule type" value="Genomic_DNA"/>
</dbReference>
<dbReference type="AlphaFoldDB" id="A0A844GCW9"/>
<keyword evidence="4" id="KW-1185">Reference proteome</keyword>
<protein>
    <submittedName>
        <fullName evidence="3">Oxidoreductase</fullName>
    </submittedName>
</protein>
<dbReference type="Proteomes" id="UP000446658">
    <property type="component" value="Unassembled WGS sequence"/>
</dbReference>
<organism evidence="3 4">
    <name type="scientific">Paludibacterium denitrificans</name>
    <dbReference type="NCBI Taxonomy" id="2675226"/>
    <lineage>
        <taxon>Bacteria</taxon>
        <taxon>Pseudomonadati</taxon>
        <taxon>Pseudomonadota</taxon>
        <taxon>Betaproteobacteria</taxon>
        <taxon>Neisseriales</taxon>
        <taxon>Chromobacteriaceae</taxon>
        <taxon>Paludibacterium</taxon>
    </lineage>
</organism>
<evidence type="ECO:0000313" key="4">
    <source>
        <dbReference type="Proteomes" id="UP000446658"/>
    </source>
</evidence>
<dbReference type="InterPro" id="IPR039251">
    <property type="entry name" value="OXLD1"/>
</dbReference>
<comment type="caution">
    <text evidence="3">The sequence shown here is derived from an EMBL/GenBank/DDBJ whole genome shotgun (WGS) entry which is preliminary data.</text>
</comment>